<evidence type="ECO:0000256" key="6">
    <source>
        <dbReference type="ARBA" id="ARBA00023052"/>
    </source>
</evidence>
<feature type="binding site" evidence="11">
    <location>
        <position position="264"/>
    </location>
    <ligand>
        <name>thiamine diphosphate</name>
        <dbReference type="ChEBI" id="CHEBI:58937"/>
    </ligand>
</feature>
<feature type="binding site" evidence="11">
    <location>
        <position position="71"/>
    </location>
    <ligand>
        <name>thiamine diphosphate</name>
        <dbReference type="ChEBI" id="CHEBI:58937"/>
    </ligand>
</feature>
<evidence type="ECO:0000256" key="3">
    <source>
        <dbReference type="ARBA" id="ARBA00022679"/>
    </source>
</evidence>
<dbReference type="Proteomes" id="UP000274545">
    <property type="component" value="Unassembled WGS sequence"/>
</dbReference>
<dbReference type="CDD" id="cd07033">
    <property type="entry name" value="TPP_PYR_DXS_TK_like"/>
    <property type="match status" value="1"/>
</dbReference>
<dbReference type="EMBL" id="RAHC01000009">
    <property type="protein sequence ID" value="RUP76241.1"/>
    <property type="molecule type" value="Genomic_DNA"/>
</dbReference>
<name>A0A433EPE9_9MOLU</name>
<dbReference type="InterPro" id="IPR005478">
    <property type="entry name" value="Transketolase_bac-like"/>
</dbReference>
<dbReference type="GO" id="GO:0046872">
    <property type="term" value="F:metal ion binding"/>
    <property type="evidence" value="ECO:0007669"/>
    <property type="project" value="UniProtKB-KW"/>
</dbReference>
<keyword evidence="5 12" id="KW-0460">Magnesium</keyword>
<feature type="binding site" evidence="10">
    <location>
        <position position="519"/>
    </location>
    <ligand>
        <name>substrate</name>
    </ligand>
</feature>
<keyword evidence="3 15" id="KW-0808">Transferase</keyword>
<feature type="binding site" evidence="10">
    <location>
        <position position="468"/>
    </location>
    <ligand>
        <name>substrate</name>
    </ligand>
</feature>
<evidence type="ECO:0000256" key="4">
    <source>
        <dbReference type="ARBA" id="ARBA00022723"/>
    </source>
</evidence>
<dbReference type="InterPro" id="IPR005475">
    <property type="entry name" value="Transketolase-like_Pyr-bd"/>
</dbReference>
<comment type="caution">
    <text evidence="15">The sequence shown here is derived from an EMBL/GenBank/DDBJ whole genome shotgun (WGS) entry which is preliminary data.</text>
</comment>
<feature type="binding site" evidence="12">
    <location>
        <position position="160"/>
    </location>
    <ligand>
        <name>Mg(2+)</name>
        <dbReference type="ChEBI" id="CHEBI:18420"/>
    </ligand>
</feature>
<comment type="similarity">
    <text evidence="1">Belongs to the transketolase family.</text>
</comment>
<comment type="cofactor">
    <cofactor evidence="12">
        <name>Mg(2+)</name>
        <dbReference type="ChEBI" id="CHEBI:18420"/>
    </cofactor>
    <text evidence="12">Binds 1 Mg(2+) ion per subunit. Can also utilize other divalent metal cations, such as Ca(2+), Mn(2+) and Co(2+).</text>
</comment>
<evidence type="ECO:0000256" key="11">
    <source>
        <dbReference type="PIRSR" id="PIRSR605478-3"/>
    </source>
</evidence>
<dbReference type="SUPFAM" id="SSF52922">
    <property type="entry name" value="TK C-terminal domain-like"/>
    <property type="match status" value="1"/>
</dbReference>
<keyword evidence="4 12" id="KW-0479">Metal-binding</keyword>
<dbReference type="GO" id="GO:0006098">
    <property type="term" value="P:pentose-phosphate shunt"/>
    <property type="evidence" value="ECO:0007669"/>
    <property type="project" value="TreeGrafter"/>
</dbReference>
<dbReference type="Pfam" id="PF22613">
    <property type="entry name" value="Transketolase_C_1"/>
    <property type="match status" value="1"/>
</dbReference>
<evidence type="ECO:0000259" key="14">
    <source>
        <dbReference type="SMART" id="SM00861"/>
    </source>
</evidence>
<evidence type="ECO:0000256" key="1">
    <source>
        <dbReference type="ARBA" id="ARBA00007131"/>
    </source>
</evidence>
<evidence type="ECO:0000256" key="7">
    <source>
        <dbReference type="ARBA" id="ARBA00049473"/>
    </source>
</evidence>
<feature type="site" description="Important for catalytic activity" evidence="13">
    <location>
        <position position="264"/>
    </location>
</feature>
<evidence type="ECO:0000256" key="10">
    <source>
        <dbReference type="PIRSR" id="PIRSR605478-2"/>
    </source>
</evidence>
<dbReference type="Gene3D" id="3.40.50.970">
    <property type="match status" value="2"/>
</dbReference>
<dbReference type="SMART" id="SM00861">
    <property type="entry name" value="Transket_pyr"/>
    <property type="match status" value="1"/>
</dbReference>
<dbReference type="Pfam" id="PF00456">
    <property type="entry name" value="Transketolase_N"/>
    <property type="match status" value="1"/>
</dbReference>
<feature type="binding site" evidence="11">
    <location>
        <begin position="119"/>
        <end position="121"/>
    </location>
    <ligand>
        <name>thiamine diphosphate</name>
        <dbReference type="ChEBI" id="CHEBI:58937"/>
    </ligand>
</feature>
<dbReference type="GO" id="GO:0005829">
    <property type="term" value="C:cytosol"/>
    <property type="evidence" value="ECO:0007669"/>
    <property type="project" value="TreeGrafter"/>
</dbReference>
<feature type="binding site" evidence="10">
    <location>
        <position position="264"/>
    </location>
    <ligand>
        <name>substrate</name>
    </ligand>
</feature>
<feature type="binding site" evidence="11">
    <location>
        <position position="190"/>
    </location>
    <ligand>
        <name>thiamine diphosphate</name>
        <dbReference type="ChEBI" id="CHEBI:58937"/>
    </ligand>
</feature>
<dbReference type="InterPro" id="IPR033247">
    <property type="entry name" value="Transketolase_fam"/>
</dbReference>
<dbReference type="RefSeq" id="WP_127093151.1">
    <property type="nucleotide sequence ID" value="NZ_RAHC01000009.1"/>
</dbReference>
<organism evidence="15 16">
    <name type="scientific">Spiroplasma poulsonii</name>
    <dbReference type="NCBI Taxonomy" id="2138"/>
    <lineage>
        <taxon>Bacteria</taxon>
        <taxon>Bacillati</taxon>
        <taxon>Mycoplasmatota</taxon>
        <taxon>Mollicutes</taxon>
        <taxon>Entomoplasmatales</taxon>
        <taxon>Spiroplasmataceae</taxon>
        <taxon>Spiroplasma</taxon>
    </lineage>
</organism>
<evidence type="ECO:0000256" key="13">
    <source>
        <dbReference type="PIRSR" id="PIRSR605478-5"/>
    </source>
</evidence>
<keyword evidence="6 11" id="KW-0786">Thiamine pyrophosphate</keyword>
<dbReference type="NCBIfam" id="TIGR00232">
    <property type="entry name" value="tktlase_bact"/>
    <property type="match status" value="1"/>
</dbReference>
<dbReference type="PANTHER" id="PTHR43522">
    <property type="entry name" value="TRANSKETOLASE"/>
    <property type="match status" value="1"/>
</dbReference>
<dbReference type="InterPro" id="IPR009014">
    <property type="entry name" value="Transketo_C/PFOR_II"/>
</dbReference>
<dbReference type="AlphaFoldDB" id="A0A433EPE9"/>
<feature type="site" description="Important for catalytic activity" evidence="13">
    <location>
        <position position="31"/>
    </location>
</feature>
<evidence type="ECO:0000313" key="15">
    <source>
        <dbReference type="EMBL" id="RUP76241.1"/>
    </source>
</evidence>
<feature type="active site" description="Proton donor" evidence="9">
    <location>
        <position position="410"/>
    </location>
</feature>
<dbReference type="GO" id="GO:0004802">
    <property type="term" value="F:transketolase activity"/>
    <property type="evidence" value="ECO:0007669"/>
    <property type="project" value="UniProtKB-UniRule"/>
</dbReference>
<dbReference type="EC" id="2.2.1.1" evidence="2 8"/>
<dbReference type="Pfam" id="PF02779">
    <property type="entry name" value="Transket_pyr"/>
    <property type="match status" value="1"/>
</dbReference>
<comment type="cofactor">
    <cofactor evidence="11">
        <name>thiamine diphosphate</name>
        <dbReference type="ChEBI" id="CHEBI:58937"/>
    </cofactor>
    <text evidence="11">Binds 1 thiamine pyrophosphate per subunit. During the reaction, the substrate forms a covalent intermediate with the cofactor.</text>
</comment>
<evidence type="ECO:0000256" key="12">
    <source>
        <dbReference type="PIRSR" id="PIRSR605478-4"/>
    </source>
</evidence>
<evidence type="ECO:0000313" key="16">
    <source>
        <dbReference type="Proteomes" id="UP000274545"/>
    </source>
</evidence>
<proteinExistence type="inferred from homology"/>
<feature type="binding site" evidence="10">
    <location>
        <position position="472"/>
    </location>
    <ligand>
        <name>substrate</name>
    </ligand>
</feature>
<feature type="binding site" evidence="10">
    <location>
        <position position="356"/>
    </location>
    <ligand>
        <name>substrate</name>
    </ligand>
</feature>
<gene>
    <name evidence="15" type="primary">tkt</name>
    <name evidence="15" type="ORF">D6D54_06455</name>
</gene>
<feature type="binding site" evidence="12">
    <location>
        <position position="190"/>
    </location>
    <ligand>
        <name>Mg(2+)</name>
        <dbReference type="ChEBI" id="CHEBI:18420"/>
    </ligand>
</feature>
<dbReference type="Gene3D" id="3.40.50.920">
    <property type="match status" value="1"/>
</dbReference>
<evidence type="ECO:0000256" key="2">
    <source>
        <dbReference type="ARBA" id="ARBA00013152"/>
    </source>
</evidence>
<reference evidence="15 16" key="1">
    <citation type="journal article" date="2019" name="Genome Biol. Evol.">
        <title>Toxin and genome evolution in a Drosophila defensive symbiosis.</title>
        <authorList>
            <person name="Ballinger M.J."/>
            <person name="Gawryluk R.M."/>
            <person name="Perlman S.J."/>
        </authorList>
    </citation>
    <scope>NUCLEOTIDE SEQUENCE [LARGE SCALE GENOMIC DNA]</scope>
    <source>
        <strain evidence="16">sNeo</strain>
    </source>
</reference>
<comment type="catalytic activity">
    <reaction evidence="7">
        <text>D-sedoheptulose 7-phosphate + D-glyceraldehyde 3-phosphate = aldehydo-D-ribose 5-phosphate + D-xylulose 5-phosphate</text>
        <dbReference type="Rhea" id="RHEA:10508"/>
        <dbReference type="ChEBI" id="CHEBI:57483"/>
        <dbReference type="ChEBI" id="CHEBI:57737"/>
        <dbReference type="ChEBI" id="CHEBI:58273"/>
        <dbReference type="ChEBI" id="CHEBI:59776"/>
        <dbReference type="EC" id="2.2.1.1"/>
    </reaction>
</comment>
<protein>
    <recommendedName>
        <fullName evidence="2 8">Transketolase</fullName>
        <ecNumber evidence="2 8">2.2.1.1</ecNumber>
    </recommendedName>
</protein>
<evidence type="ECO:0000256" key="8">
    <source>
        <dbReference type="NCBIfam" id="TIGR00232"/>
    </source>
</evidence>
<dbReference type="InterPro" id="IPR029061">
    <property type="entry name" value="THDP-binding"/>
</dbReference>
<dbReference type="PANTHER" id="PTHR43522:SF2">
    <property type="entry name" value="TRANSKETOLASE 1-RELATED"/>
    <property type="match status" value="1"/>
</dbReference>
<dbReference type="CDD" id="cd02012">
    <property type="entry name" value="TPP_TK"/>
    <property type="match status" value="1"/>
</dbReference>
<sequence length="661" mass="73625">MKDTNNNIETKSLSNLRILGLDPIIYNKTGHPGIVLSAAPMMQAIYLNNLIANPAVPDWINRDRFVLSPGHASTLQYAILHFAGYDLSIDDLKNYRHINSKTPAHPEYGVTPGVDNSSGPLGQGVGYGVGMALAEQHLAAKFNKSGHDIIDHYTYVLCSDGDLQEGGALEAIQLAGVWKLNKLIMLYDSNDCQLDTKCDEVLKVNYQKFFEAQNWNYIRVDNADEDLTAIKKAITAAQKSDKPTLIECKTIIGYGHPKQGSPMHSSPFTAEEMQQVQTFYDFEHPQFYVDPDVKTYWKDAFIKRGQETYQTWAKKLKAYQTAFPEEFKQLFAAPTVEFDAFKSFLTTDQNKKAGTRIIMGDVFKYYQQKCPNNMFGGSADLGTATKIIGYNGSWTIKTPQNNNIHFGVREFAAGTISIGIELHQGLKGFNSTFLIFSDYMKPCIRMACIQNLPVIFAFSHDSIGVGFDGKSHQPVEQLAMLRNCPNLNVLRPADINEAIGCLKLVVETKKTPSALILSRQDTPYQLATTCYKKTLQGGYIVVEEDKTKPLTAIIIATGTEVPIAINAAKTMKANIRVVSMPSVELFDKQPIAYQESVIPKDFPKVIAIEFSNDYVWYKFVGKTGLVIGVDDYGLSGSADAVIKYKCLDQDTIIQRIEKYLG</sequence>
<dbReference type="SUPFAM" id="SSF52518">
    <property type="entry name" value="Thiamin diphosphate-binding fold (THDP-binding)"/>
    <property type="match status" value="2"/>
</dbReference>
<evidence type="ECO:0000256" key="5">
    <source>
        <dbReference type="ARBA" id="ARBA00022842"/>
    </source>
</evidence>
<feature type="binding site" evidence="10">
    <location>
        <position position="31"/>
    </location>
    <ligand>
        <name>substrate</name>
    </ligand>
</feature>
<feature type="binding site" evidence="11">
    <location>
        <position position="161"/>
    </location>
    <ligand>
        <name>thiamine diphosphate</name>
        <dbReference type="ChEBI" id="CHEBI:58937"/>
    </ligand>
</feature>
<dbReference type="InterPro" id="IPR055152">
    <property type="entry name" value="Transketolase-like_C_2"/>
</dbReference>
<accession>A0A433EPE9</accession>
<feature type="binding site" evidence="11">
    <location>
        <position position="436"/>
    </location>
    <ligand>
        <name>thiamine diphosphate</name>
        <dbReference type="ChEBI" id="CHEBI:58937"/>
    </ligand>
</feature>
<evidence type="ECO:0000256" key="9">
    <source>
        <dbReference type="PIRSR" id="PIRSR605478-1"/>
    </source>
</evidence>
<feature type="binding site" evidence="10">
    <location>
        <position position="460"/>
    </location>
    <ligand>
        <name>substrate</name>
    </ligand>
</feature>
<feature type="domain" description="Transketolase-like pyrimidine-binding" evidence="14">
    <location>
        <begin position="353"/>
        <end position="524"/>
    </location>
</feature>
<dbReference type="InterPro" id="IPR005474">
    <property type="entry name" value="Transketolase_N"/>
</dbReference>